<dbReference type="GO" id="GO:0008115">
    <property type="term" value="F:sarcosine oxidase activity"/>
    <property type="evidence" value="ECO:0007669"/>
    <property type="project" value="TreeGrafter"/>
</dbReference>
<feature type="domain" description="FAD dependent oxidoreductase" evidence="5">
    <location>
        <begin position="7"/>
        <end position="350"/>
    </location>
</feature>
<dbReference type="RefSeq" id="WP_164355450.1">
    <property type="nucleotide sequence ID" value="NZ_JAABNT010000017.1"/>
</dbReference>
<evidence type="ECO:0000313" key="6">
    <source>
        <dbReference type="EMBL" id="NEK24523.1"/>
    </source>
</evidence>
<keyword evidence="7" id="KW-1185">Reference proteome</keyword>
<evidence type="ECO:0000256" key="1">
    <source>
        <dbReference type="ARBA" id="ARBA00001974"/>
    </source>
</evidence>
<organism evidence="6 7">
    <name type="scientific">Sulfitobacter sediminilitoris</name>
    <dbReference type="NCBI Taxonomy" id="2698830"/>
    <lineage>
        <taxon>Bacteria</taxon>
        <taxon>Pseudomonadati</taxon>
        <taxon>Pseudomonadota</taxon>
        <taxon>Alphaproteobacteria</taxon>
        <taxon>Rhodobacterales</taxon>
        <taxon>Roseobacteraceae</taxon>
        <taxon>Sulfitobacter</taxon>
    </lineage>
</organism>
<name>A0A6P0CJ30_9RHOB</name>
<keyword evidence="3" id="KW-0274">FAD</keyword>
<dbReference type="SUPFAM" id="SSF51905">
    <property type="entry name" value="FAD/NAD(P)-binding domain"/>
    <property type="match status" value="1"/>
</dbReference>
<dbReference type="Gene3D" id="3.30.9.10">
    <property type="entry name" value="D-Amino Acid Oxidase, subunit A, domain 2"/>
    <property type="match status" value="1"/>
</dbReference>
<comment type="caution">
    <text evidence="6">The sequence shown here is derived from an EMBL/GenBank/DDBJ whole genome shotgun (WGS) entry which is preliminary data.</text>
</comment>
<gene>
    <name evidence="6" type="ORF">GV827_19260</name>
</gene>
<dbReference type="Proteomes" id="UP000468591">
    <property type="component" value="Unassembled WGS sequence"/>
</dbReference>
<reference evidence="6 7" key="1">
    <citation type="submission" date="2020-01" db="EMBL/GenBank/DDBJ databases">
        <title>Sulfitobacter sediminilitoris sp. nov., isolated from a tidal flat.</title>
        <authorList>
            <person name="Park S."/>
            <person name="Yoon J.-H."/>
        </authorList>
    </citation>
    <scope>NUCLEOTIDE SEQUENCE [LARGE SCALE GENOMIC DNA]</scope>
    <source>
        <strain evidence="6 7">JBTF-M27</strain>
    </source>
</reference>
<protein>
    <submittedName>
        <fullName evidence="6">FAD-dependent oxidoreductase</fullName>
    </submittedName>
</protein>
<dbReference type="Gene3D" id="3.50.50.60">
    <property type="entry name" value="FAD/NAD(P)-binding domain"/>
    <property type="match status" value="1"/>
</dbReference>
<proteinExistence type="predicted"/>
<dbReference type="AlphaFoldDB" id="A0A6P0CJ30"/>
<evidence type="ECO:0000259" key="5">
    <source>
        <dbReference type="Pfam" id="PF01266"/>
    </source>
</evidence>
<dbReference type="GO" id="GO:0050660">
    <property type="term" value="F:flavin adenine dinucleotide binding"/>
    <property type="evidence" value="ECO:0007669"/>
    <property type="project" value="InterPro"/>
</dbReference>
<dbReference type="SUPFAM" id="SSF54373">
    <property type="entry name" value="FAD-linked reductases, C-terminal domain"/>
    <property type="match status" value="1"/>
</dbReference>
<dbReference type="PANTHER" id="PTHR10961">
    <property type="entry name" value="PEROXISOMAL SARCOSINE OXIDASE"/>
    <property type="match status" value="1"/>
</dbReference>
<dbReference type="PANTHER" id="PTHR10961:SF46">
    <property type="entry name" value="PEROXISOMAL SARCOSINE OXIDASE"/>
    <property type="match status" value="1"/>
</dbReference>
<evidence type="ECO:0000256" key="3">
    <source>
        <dbReference type="ARBA" id="ARBA00022827"/>
    </source>
</evidence>
<keyword evidence="4" id="KW-0560">Oxidoreductase</keyword>
<dbReference type="InterPro" id="IPR045170">
    <property type="entry name" value="MTOX"/>
</dbReference>
<evidence type="ECO:0000256" key="4">
    <source>
        <dbReference type="ARBA" id="ARBA00023002"/>
    </source>
</evidence>
<dbReference type="Pfam" id="PF01266">
    <property type="entry name" value="DAO"/>
    <property type="match status" value="1"/>
</dbReference>
<dbReference type="EMBL" id="JAABNT010000017">
    <property type="protein sequence ID" value="NEK24523.1"/>
    <property type="molecule type" value="Genomic_DNA"/>
</dbReference>
<dbReference type="InterPro" id="IPR006076">
    <property type="entry name" value="FAD-dep_OxRdtase"/>
</dbReference>
<sequence length="380" mass="42234">MRRNSCVVVGAGIAGVMTALHLQRRGEQVTLIDRWEPGHARAASTDYNRVIRAISGRDEFYTRWARESRAMWLEMQAESGQNLMYECGALILATEGHCDWEDSTAETFDKVGVPYYKFTPDEVRARFPQFKVDEIKYALFEPEAGLLMAHRCVITALKMFKDAGGVVKRGTVTTDTQERPLLDGQPIRADLIVIATGAWMSEMFPKTIKTISAIMGINVLYTSTPDGSDAFDMENMPCWIDHGQGSFGIPSSEGSGVKAAVVIPNTPIDINNDERLIEKASLAKTRTYIRHRLPGLIGQRVVDSKFNQVILTPDTHFIVDWHPVHENVLFAGGCSGHLFKHGPVFGNFVAGVATRDYGTADRFKIANRRKLSPKESPSGR</sequence>
<comment type="cofactor">
    <cofactor evidence="1">
        <name>FAD</name>
        <dbReference type="ChEBI" id="CHEBI:57692"/>
    </cofactor>
</comment>
<evidence type="ECO:0000313" key="7">
    <source>
        <dbReference type="Proteomes" id="UP000468591"/>
    </source>
</evidence>
<accession>A0A6P0CJ30</accession>
<dbReference type="InterPro" id="IPR036188">
    <property type="entry name" value="FAD/NAD-bd_sf"/>
</dbReference>
<keyword evidence="2" id="KW-0285">Flavoprotein</keyword>
<evidence type="ECO:0000256" key="2">
    <source>
        <dbReference type="ARBA" id="ARBA00022630"/>
    </source>
</evidence>